<dbReference type="RefSeq" id="WP_073345465.1">
    <property type="nucleotide sequence ID" value="NZ_FQVH01000033.1"/>
</dbReference>
<dbReference type="OrthoDB" id="9770036at2"/>
<dbReference type="PANTHER" id="PTHR30572:SF4">
    <property type="entry name" value="ABC TRANSPORTER PERMEASE YTRF"/>
    <property type="match status" value="1"/>
</dbReference>
<keyword evidence="3 7" id="KW-0812">Transmembrane</keyword>
<evidence type="ECO:0000256" key="5">
    <source>
        <dbReference type="ARBA" id="ARBA00023136"/>
    </source>
</evidence>
<organism evidence="10 11">
    <name type="scientific">Caldanaerobius fijiensis DSM 17918</name>
    <dbReference type="NCBI Taxonomy" id="1121256"/>
    <lineage>
        <taxon>Bacteria</taxon>
        <taxon>Bacillati</taxon>
        <taxon>Bacillota</taxon>
        <taxon>Clostridia</taxon>
        <taxon>Thermoanaerobacterales</taxon>
        <taxon>Thermoanaerobacteraceae</taxon>
        <taxon>Caldanaerobius</taxon>
    </lineage>
</organism>
<dbReference type="GO" id="GO:0005886">
    <property type="term" value="C:plasma membrane"/>
    <property type="evidence" value="ECO:0007669"/>
    <property type="project" value="UniProtKB-SubCell"/>
</dbReference>
<dbReference type="EMBL" id="FQVH01000033">
    <property type="protein sequence ID" value="SHF62982.1"/>
    <property type="molecule type" value="Genomic_DNA"/>
</dbReference>
<keyword evidence="11" id="KW-1185">Reference proteome</keyword>
<evidence type="ECO:0000256" key="2">
    <source>
        <dbReference type="ARBA" id="ARBA00022475"/>
    </source>
</evidence>
<feature type="transmembrane region" description="Helical" evidence="7">
    <location>
        <begin position="268"/>
        <end position="293"/>
    </location>
</feature>
<reference evidence="10 11" key="1">
    <citation type="submission" date="2016-11" db="EMBL/GenBank/DDBJ databases">
        <authorList>
            <person name="Jaros S."/>
            <person name="Januszkiewicz K."/>
            <person name="Wedrychowicz H."/>
        </authorList>
    </citation>
    <scope>NUCLEOTIDE SEQUENCE [LARGE SCALE GENOMIC DNA]</scope>
    <source>
        <strain evidence="10 11">DSM 17918</strain>
    </source>
</reference>
<keyword evidence="5 7" id="KW-0472">Membrane</keyword>
<accession>A0A1M5D8I8</accession>
<name>A0A1M5D8I8_9THEO</name>
<dbReference type="InterPro" id="IPR003838">
    <property type="entry name" value="ABC3_permease_C"/>
</dbReference>
<proteinExistence type="inferred from homology"/>
<feature type="transmembrane region" description="Helical" evidence="7">
    <location>
        <begin position="348"/>
        <end position="372"/>
    </location>
</feature>
<comment type="subcellular location">
    <subcellularLocation>
        <location evidence="1">Cell membrane</location>
        <topology evidence="1">Multi-pass membrane protein</topology>
    </subcellularLocation>
</comment>
<dbReference type="InterPro" id="IPR050250">
    <property type="entry name" value="Macrolide_Exporter_MacB"/>
</dbReference>
<evidence type="ECO:0000256" key="4">
    <source>
        <dbReference type="ARBA" id="ARBA00022989"/>
    </source>
</evidence>
<evidence type="ECO:0000313" key="11">
    <source>
        <dbReference type="Proteomes" id="UP000184088"/>
    </source>
</evidence>
<dbReference type="InterPro" id="IPR025857">
    <property type="entry name" value="MacB_PCD"/>
</dbReference>
<feature type="transmembrane region" description="Helical" evidence="7">
    <location>
        <begin position="314"/>
        <end position="342"/>
    </location>
</feature>
<evidence type="ECO:0000256" key="1">
    <source>
        <dbReference type="ARBA" id="ARBA00004651"/>
    </source>
</evidence>
<evidence type="ECO:0000259" key="9">
    <source>
        <dbReference type="Pfam" id="PF12704"/>
    </source>
</evidence>
<dbReference type="GO" id="GO:0022857">
    <property type="term" value="F:transmembrane transporter activity"/>
    <property type="evidence" value="ECO:0007669"/>
    <property type="project" value="TreeGrafter"/>
</dbReference>
<dbReference type="Pfam" id="PF12704">
    <property type="entry name" value="MacB_PCD"/>
    <property type="match status" value="1"/>
</dbReference>
<keyword evidence="4 7" id="KW-1133">Transmembrane helix</keyword>
<dbReference type="PANTHER" id="PTHR30572">
    <property type="entry name" value="MEMBRANE COMPONENT OF TRANSPORTER-RELATED"/>
    <property type="match status" value="1"/>
</dbReference>
<dbReference type="STRING" id="1121256.SAMN02746089_02280"/>
<dbReference type="Proteomes" id="UP000184088">
    <property type="component" value="Unassembled WGS sequence"/>
</dbReference>
<evidence type="ECO:0000256" key="7">
    <source>
        <dbReference type="SAM" id="Phobius"/>
    </source>
</evidence>
<dbReference type="AlphaFoldDB" id="A0A1M5D8I8"/>
<evidence type="ECO:0000256" key="6">
    <source>
        <dbReference type="ARBA" id="ARBA00038076"/>
    </source>
</evidence>
<feature type="domain" description="ABC3 transporter permease C-terminal" evidence="8">
    <location>
        <begin position="272"/>
        <end position="385"/>
    </location>
</feature>
<keyword evidence="2" id="KW-1003">Cell membrane</keyword>
<evidence type="ECO:0000259" key="8">
    <source>
        <dbReference type="Pfam" id="PF02687"/>
    </source>
</evidence>
<evidence type="ECO:0000313" key="10">
    <source>
        <dbReference type="EMBL" id="SHF62982.1"/>
    </source>
</evidence>
<protein>
    <submittedName>
        <fullName evidence="10">Putative ABC transport system permease protein</fullName>
    </submittedName>
</protein>
<sequence>MRSTYEAFIMSIKNILSNKVRSFLTMLGLIIGVSSVIVLTSLAQGATANIVNNIKSMGTNLIVVNIMRGESSRNITYNDIQAFQKENSGIISGIAPVINGNVTIKYMDNYYDTSLLGTNEEYAGIQNINMASGRFISEEDVSTRRKVAVIGSYVARELFGMSNPVGQNIKINGNILNVVGVMQERQGSTQGSEDDRIIIPITTCQRLLQNAFIRTYYIEGSSEQTVNAAFNAIQEFLLNRFKSSDAFRIFNMQNMLDTLSNSTRTLTLLLGAIASISLIVGGIGIMNIMLVSVTERTREIGIRKAIGARRKDIVMQFLIESLVLSALGGLGGIILGILISVYLNQSGIMTAVISTSSIIVAFLFSLTVGIVFGSYPAVKASRLNPIDALRYE</sequence>
<comment type="similarity">
    <text evidence="6">Belongs to the ABC-4 integral membrane protein family.</text>
</comment>
<gene>
    <name evidence="10" type="ORF">SAMN02746089_02280</name>
</gene>
<dbReference type="Pfam" id="PF02687">
    <property type="entry name" value="FtsX"/>
    <property type="match status" value="1"/>
</dbReference>
<feature type="domain" description="MacB-like periplasmic core" evidence="9">
    <location>
        <begin position="22"/>
        <end position="235"/>
    </location>
</feature>
<evidence type="ECO:0000256" key="3">
    <source>
        <dbReference type="ARBA" id="ARBA00022692"/>
    </source>
</evidence>